<dbReference type="AlphaFoldDB" id="A0A067PKU3"/>
<name>A0A067PKU3_9AGAM</name>
<organism evidence="1 2">
    <name type="scientific">Jaapia argillacea MUCL 33604</name>
    <dbReference type="NCBI Taxonomy" id="933084"/>
    <lineage>
        <taxon>Eukaryota</taxon>
        <taxon>Fungi</taxon>
        <taxon>Dikarya</taxon>
        <taxon>Basidiomycota</taxon>
        <taxon>Agaricomycotina</taxon>
        <taxon>Agaricomycetes</taxon>
        <taxon>Agaricomycetidae</taxon>
        <taxon>Jaapiales</taxon>
        <taxon>Jaapiaceae</taxon>
        <taxon>Jaapia</taxon>
    </lineage>
</organism>
<dbReference type="Proteomes" id="UP000027265">
    <property type="component" value="Unassembled WGS sequence"/>
</dbReference>
<dbReference type="InParanoid" id="A0A067PKU3"/>
<dbReference type="HOGENOM" id="CLU_1586727_0_0_1"/>
<sequence>MSIIEDGVEDEASLEYKDIARGFRGYAMVIRKLGMGQRDYRQLSIFGLSSLLKQTWKTLCRAGWQSVDSLVPRQKLRGISYLHPQVSLLLRRQTFRTVTATPSILVNCCTAMNIGGFGPLSPLLSLRIDQKATSRFSQPTCPSTSPRLPSLPIWLDGSKWFLNLGGIW</sequence>
<gene>
    <name evidence="1" type="ORF">JAAARDRAFT_501312</name>
</gene>
<evidence type="ECO:0000313" key="1">
    <source>
        <dbReference type="EMBL" id="KDQ51657.1"/>
    </source>
</evidence>
<evidence type="ECO:0000313" key="2">
    <source>
        <dbReference type="Proteomes" id="UP000027265"/>
    </source>
</evidence>
<keyword evidence="2" id="KW-1185">Reference proteome</keyword>
<protein>
    <submittedName>
        <fullName evidence="1">Uncharacterized protein</fullName>
    </submittedName>
</protein>
<proteinExistence type="predicted"/>
<dbReference type="EMBL" id="KL197746">
    <property type="protein sequence ID" value="KDQ51657.1"/>
    <property type="molecule type" value="Genomic_DNA"/>
</dbReference>
<accession>A0A067PKU3</accession>
<reference evidence="2" key="1">
    <citation type="journal article" date="2014" name="Proc. Natl. Acad. Sci. U.S.A.">
        <title>Extensive sampling of basidiomycete genomes demonstrates inadequacy of the white-rot/brown-rot paradigm for wood decay fungi.</title>
        <authorList>
            <person name="Riley R."/>
            <person name="Salamov A.A."/>
            <person name="Brown D.W."/>
            <person name="Nagy L.G."/>
            <person name="Floudas D."/>
            <person name="Held B.W."/>
            <person name="Levasseur A."/>
            <person name="Lombard V."/>
            <person name="Morin E."/>
            <person name="Otillar R."/>
            <person name="Lindquist E.A."/>
            <person name="Sun H."/>
            <person name="LaButti K.M."/>
            <person name="Schmutz J."/>
            <person name="Jabbour D."/>
            <person name="Luo H."/>
            <person name="Baker S.E."/>
            <person name="Pisabarro A.G."/>
            <person name="Walton J.D."/>
            <person name="Blanchette R.A."/>
            <person name="Henrissat B."/>
            <person name="Martin F."/>
            <person name="Cullen D."/>
            <person name="Hibbett D.S."/>
            <person name="Grigoriev I.V."/>
        </authorList>
    </citation>
    <scope>NUCLEOTIDE SEQUENCE [LARGE SCALE GENOMIC DNA]</scope>
    <source>
        <strain evidence="2">MUCL 33604</strain>
    </source>
</reference>